<dbReference type="GO" id="GO:0009506">
    <property type="term" value="C:plasmodesma"/>
    <property type="evidence" value="ECO:0007669"/>
    <property type="project" value="UniProtKB-ARBA"/>
</dbReference>
<dbReference type="PANTHER" id="PTHR31044:SF28">
    <property type="entry name" value="CARBOHYDRATE-BINDING X8 DOMAIN SUPERFAMILY PROTEIN"/>
    <property type="match status" value="1"/>
</dbReference>
<evidence type="ECO:0000313" key="11">
    <source>
        <dbReference type="EMBL" id="KAK4727222.1"/>
    </source>
</evidence>
<reference evidence="11 12" key="1">
    <citation type="submission" date="2023-10" db="EMBL/GenBank/DDBJ databases">
        <title>Genome-Wide Identification Analysis in wild type Solanum Pinnatisectum Reveals Some Genes Defensing Phytophthora Infestans.</title>
        <authorList>
            <person name="Sun C."/>
        </authorList>
    </citation>
    <scope>NUCLEOTIDE SEQUENCE [LARGE SCALE GENOMIC DNA]</scope>
    <source>
        <strain evidence="11">LQN</strain>
        <tissue evidence="11">Leaf</tissue>
    </source>
</reference>
<evidence type="ECO:0000256" key="5">
    <source>
        <dbReference type="ARBA" id="ARBA00023136"/>
    </source>
</evidence>
<dbReference type="Proteomes" id="UP001311915">
    <property type="component" value="Unassembled WGS sequence"/>
</dbReference>
<dbReference type="EMBL" id="JAWPEI010000005">
    <property type="protein sequence ID" value="KAK4727222.1"/>
    <property type="molecule type" value="Genomic_DNA"/>
</dbReference>
<keyword evidence="2" id="KW-1003">Cell membrane</keyword>
<keyword evidence="6" id="KW-1015">Disulfide bond</keyword>
<organism evidence="11 12">
    <name type="scientific">Solanum pinnatisectum</name>
    <name type="common">tansyleaf nightshade</name>
    <dbReference type="NCBI Taxonomy" id="50273"/>
    <lineage>
        <taxon>Eukaryota</taxon>
        <taxon>Viridiplantae</taxon>
        <taxon>Streptophyta</taxon>
        <taxon>Embryophyta</taxon>
        <taxon>Tracheophyta</taxon>
        <taxon>Spermatophyta</taxon>
        <taxon>Magnoliopsida</taxon>
        <taxon>eudicotyledons</taxon>
        <taxon>Gunneridae</taxon>
        <taxon>Pentapetalae</taxon>
        <taxon>asterids</taxon>
        <taxon>lamiids</taxon>
        <taxon>Solanales</taxon>
        <taxon>Solanaceae</taxon>
        <taxon>Solanoideae</taxon>
        <taxon>Solaneae</taxon>
        <taxon>Solanum</taxon>
    </lineage>
</organism>
<comment type="subcellular location">
    <subcellularLocation>
        <location evidence="1">Cell membrane</location>
        <topology evidence="1">Lipid-anchor</topology>
        <topology evidence="1">GPI-anchor</topology>
    </subcellularLocation>
</comment>
<evidence type="ECO:0000256" key="7">
    <source>
        <dbReference type="ARBA" id="ARBA00023180"/>
    </source>
</evidence>
<dbReference type="AlphaFoldDB" id="A0AAV9LNA6"/>
<name>A0AAV9LNA6_9SOLN</name>
<keyword evidence="3" id="KW-0336">GPI-anchor</keyword>
<dbReference type="FunFam" id="1.20.58.1040:FF:000001">
    <property type="entry name" value="Glucan endo-1,3-beta-glucosidase 4"/>
    <property type="match status" value="1"/>
</dbReference>
<evidence type="ECO:0000256" key="6">
    <source>
        <dbReference type="ARBA" id="ARBA00023157"/>
    </source>
</evidence>
<sequence length="343" mass="36767">MKISVHCHSNMLHVLSLLLCLGAFFIIYTDAIKLSGMSQSSQEIIKINGLKHFDMYLPMAGSSYGVGSPFNLPPYESLPPIPNTPTTPYCVNPPPANGNSGPIINQPPSPSYGPIINQPSSPSYGPIINQPPSPSYGPIINQPSSPSYGPIINQPPSPSSGPIIIPSPPPQLLPPIIIPNTPQYVSPNPPTNVPSPTQPIFSPPYYYEPSPPRYVPINPPSYNVPISPPTGYFLPPVVYPPPAVPPPPHIADAIALWCVAKPSVPDPIIQEAMNYACASGADCDQLQPNGSCYQPDTLFAHASYAFNSYWQRTKMAGGTCDFGGTAILVTVDPSFDGCQFIYY</sequence>
<comment type="caution">
    <text evidence="11">The sequence shown here is derived from an EMBL/GenBank/DDBJ whole genome shotgun (WGS) entry which is preliminary data.</text>
</comment>
<dbReference type="InterPro" id="IPR012946">
    <property type="entry name" value="X8"/>
</dbReference>
<keyword evidence="8" id="KW-0449">Lipoprotein</keyword>
<dbReference type="GO" id="GO:0005886">
    <property type="term" value="C:plasma membrane"/>
    <property type="evidence" value="ECO:0007669"/>
    <property type="project" value="UniProtKB-SubCell"/>
</dbReference>
<feature type="region of interest" description="Disordered" evidence="9">
    <location>
        <begin position="93"/>
        <end position="130"/>
    </location>
</feature>
<dbReference type="PANTHER" id="PTHR31044">
    <property type="entry name" value="BETA-1,3 GLUCANASE"/>
    <property type="match status" value="1"/>
</dbReference>
<keyword evidence="4" id="KW-0732">Signal</keyword>
<keyword evidence="7" id="KW-0325">Glycoprotein</keyword>
<evidence type="ECO:0000259" key="10">
    <source>
        <dbReference type="SMART" id="SM00768"/>
    </source>
</evidence>
<evidence type="ECO:0000313" key="12">
    <source>
        <dbReference type="Proteomes" id="UP001311915"/>
    </source>
</evidence>
<dbReference type="GO" id="GO:0098552">
    <property type="term" value="C:side of membrane"/>
    <property type="evidence" value="ECO:0007669"/>
    <property type="project" value="UniProtKB-KW"/>
</dbReference>
<evidence type="ECO:0000256" key="8">
    <source>
        <dbReference type="ARBA" id="ARBA00023288"/>
    </source>
</evidence>
<proteinExistence type="predicted"/>
<evidence type="ECO:0000256" key="2">
    <source>
        <dbReference type="ARBA" id="ARBA00022475"/>
    </source>
</evidence>
<keyword evidence="12" id="KW-1185">Reference proteome</keyword>
<dbReference type="InterPro" id="IPR044788">
    <property type="entry name" value="X8_dom_prot"/>
</dbReference>
<dbReference type="Pfam" id="PF07983">
    <property type="entry name" value="X8"/>
    <property type="match status" value="1"/>
</dbReference>
<evidence type="ECO:0000256" key="3">
    <source>
        <dbReference type="ARBA" id="ARBA00022622"/>
    </source>
</evidence>
<dbReference type="PRINTS" id="PR01217">
    <property type="entry name" value="PRICHEXTENSN"/>
</dbReference>
<evidence type="ECO:0000256" key="4">
    <source>
        <dbReference type="ARBA" id="ARBA00022729"/>
    </source>
</evidence>
<evidence type="ECO:0000256" key="9">
    <source>
        <dbReference type="SAM" id="MobiDB-lite"/>
    </source>
</evidence>
<dbReference type="SMART" id="SM00768">
    <property type="entry name" value="X8"/>
    <property type="match status" value="1"/>
</dbReference>
<dbReference type="Gene3D" id="1.20.58.1040">
    <property type="match status" value="1"/>
</dbReference>
<accession>A0AAV9LNA6</accession>
<feature type="domain" description="X8" evidence="10">
    <location>
        <begin position="256"/>
        <end position="340"/>
    </location>
</feature>
<protein>
    <recommendedName>
        <fullName evidence="10">X8 domain-containing protein</fullName>
    </recommendedName>
</protein>
<keyword evidence="5" id="KW-0472">Membrane</keyword>
<gene>
    <name evidence="11" type="ORF">R3W88_032139</name>
</gene>
<evidence type="ECO:0000256" key="1">
    <source>
        <dbReference type="ARBA" id="ARBA00004609"/>
    </source>
</evidence>